<feature type="compositionally biased region" description="Basic residues" evidence="1">
    <location>
        <begin position="1"/>
        <end position="11"/>
    </location>
</feature>
<gene>
    <name evidence="2" type="ORF">BG006_011456</name>
</gene>
<protein>
    <submittedName>
        <fullName evidence="2">Uncharacterized protein</fullName>
    </submittedName>
</protein>
<feature type="non-terminal residue" evidence="2">
    <location>
        <position position="61"/>
    </location>
</feature>
<name>A0A9P5SQG0_9FUNG</name>
<keyword evidence="3" id="KW-1185">Reference proteome</keyword>
<comment type="caution">
    <text evidence="2">The sequence shown here is derived from an EMBL/GenBank/DDBJ whole genome shotgun (WGS) entry which is preliminary data.</text>
</comment>
<evidence type="ECO:0000313" key="3">
    <source>
        <dbReference type="Proteomes" id="UP000696485"/>
    </source>
</evidence>
<accession>A0A9P5SQG0</accession>
<evidence type="ECO:0000256" key="1">
    <source>
        <dbReference type="SAM" id="MobiDB-lite"/>
    </source>
</evidence>
<dbReference type="Proteomes" id="UP000696485">
    <property type="component" value="Unassembled WGS sequence"/>
</dbReference>
<reference evidence="2" key="1">
    <citation type="journal article" date="2020" name="Fungal Divers.">
        <title>Resolving the Mortierellaceae phylogeny through synthesis of multi-gene phylogenetics and phylogenomics.</title>
        <authorList>
            <person name="Vandepol N."/>
            <person name="Liber J."/>
            <person name="Desiro A."/>
            <person name="Na H."/>
            <person name="Kennedy M."/>
            <person name="Barry K."/>
            <person name="Grigoriev I.V."/>
            <person name="Miller A.N."/>
            <person name="O'Donnell K."/>
            <person name="Stajich J.E."/>
            <person name="Bonito G."/>
        </authorList>
    </citation>
    <scope>NUCLEOTIDE SEQUENCE</scope>
    <source>
        <strain evidence="2">NVP1</strain>
    </source>
</reference>
<feature type="region of interest" description="Disordered" evidence="1">
    <location>
        <begin position="1"/>
        <end position="61"/>
    </location>
</feature>
<dbReference type="AlphaFoldDB" id="A0A9P5SQG0"/>
<dbReference type="EMBL" id="JAAAUY010000099">
    <property type="protein sequence ID" value="KAF9335447.1"/>
    <property type="molecule type" value="Genomic_DNA"/>
</dbReference>
<sequence>MVTSKKSKAHSPVKPAVQDIPVKAPATAPSPPLSPVEDEQDGTGVIGLDPWLEPYKGGLIR</sequence>
<proteinExistence type="predicted"/>
<organism evidence="2 3">
    <name type="scientific">Podila minutissima</name>
    <dbReference type="NCBI Taxonomy" id="64525"/>
    <lineage>
        <taxon>Eukaryota</taxon>
        <taxon>Fungi</taxon>
        <taxon>Fungi incertae sedis</taxon>
        <taxon>Mucoromycota</taxon>
        <taxon>Mortierellomycotina</taxon>
        <taxon>Mortierellomycetes</taxon>
        <taxon>Mortierellales</taxon>
        <taxon>Mortierellaceae</taxon>
        <taxon>Podila</taxon>
    </lineage>
</organism>
<evidence type="ECO:0000313" key="2">
    <source>
        <dbReference type="EMBL" id="KAF9335447.1"/>
    </source>
</evidence>